<protein>
    <recommendedName>
        <fullName evidence="1">Calcineurin-like phosphoesterase domain-containing protein</fullName>
    </recommendedName>
</protein>
<keyword evidence="3" id="KW-1185">Reference proteome</keyword>
<accession>A0A8H5B1D0</accession>
<sequence>MPQIQLLSDLHLEVERGAQPLYEFDFPQCAPNLALLGDIGWTRDERLFVWLDKQLSRFERVFFVSGNHESYVATLAESEALIEPFEKKSLDTRKTDSSKGEFVFLNRRAYHLSPDTVILGCTLWTALNPDDLDILKWSLTDFRRINGFKPEAYQAAHQRDVAWLSDTITQLKTSDAPKKIVVFTHHSPTVTDTGDPKYLGGPTNSAFATELTDEEWWGSPITLWAFGHTHWSCDFVRNGVRVVSNQRGYGEGGKGFDPRKVIDV</sequence>
<dbReference type="InterPro" id="IPR029052">
    <property type="entry name" value="Metallo-depent_PP-like"/>
</dbReference>
<name>A0A8H5B1D0_9AGAR</name>
<organism evidence="2 3">
    <name type="scientific">Psilocybe cf. subviscida</name>
    <dbReference type="NCBI Taxonomy" id="2480587"/>
    <lineage>
        <taxon>Eukaryota</taxon>
        <taxon>Fungi</taxon>
        <taxon>Dikarya</taxon>
        <taxon>Basidiomycota</taxon>
        <taxon>Agaricomycotina</taxon>
        <taxon>Agaricomycetes</taxon>
        <taxon>Agaricomycetidae</taxon>
        <taxon>Agaricales</taxon>
        <taxon>Agaricineae</taxon>
        <taxon>Strophariaceae</taxon>
        <taxon>Psilocybe</taxon>
    </lineage>
</organism>
<feature type="domain" description="Calcineurin-like phosphoesterase" evidence="1">
    <location>
        <begin position="7"/>
        <end position="231"/>
    </location>
</feature>
<evidence type="ECO:0000313" key="3">
    <source>
        <dbReference type="Proteomes" id="UP000567179"/>
    </source>
</evidence>
<proteinExistence type="predicted"/>
<evidence type="ECO:0000259" key="1">
    <source>
        <dbReference type="Pfam" id="PF00149"/>
    </source>
</evidence>
<dbReference type="Proteomes" id="UP000567179">
    <property type="component" value="Unassembled WGS sequence"/>
</dbReference>
<dbReference type="InterPro" id="IPR004843">
    <property type="entry name" value="Calcineurin-like_PHP"/>
</dbReference>
<dbReference type="GO" id="GO:0016787">
    <property type="term" value="F:hydrolase activity"/>
    <property type="evidence" value="ECO:0007669"/>
    <property type="project" value="InterPro"/>
</dbReference>
<dbReference type="AlphaFoldDB" id="A0A8H5B1D0"/>
<evidence type="ECO:0000313" key="2">
    <source>
        <dbReference type="EMBL" id="KAF5314826.1"/>
    </source>
</evidence>
<gene>
    <name evidence="2" type="ORF">D9619_007206</name>
</gene>
<dbReference type="SUPFAM" id="SSF56300">
    <property type="entry name" value="Metallo-dependent phosphatases"/>
    <property type="match status" value="1"/>
</dbReference>
<dbReference type="PANTHER" id="PTHR37844">
    <property type="entry name" value="SER/THR PROTEIN PHOSPHATASE SUPERFAMILY (AFU_ORTHOLOGUE AFUA_1G14840)"/>
    <property type="match status" value="1"/>
</dbReference>
<reference evidence="2 3" key="1">
    <citation type="journal article" date="2020" name="ISME J.">
        <title>Uncovering the hidden diversity of litter-decomposition mechanisms in mushroom-forming fungi.</title>
        <authorList>
            <person name="Floudas D."/>
            <person name="Bentzer J."/>
            <person name="Ahren D."/>
            <person name="Johansson T."/>
            <person name="Persson P."/>
            <person name="Tunlid A."/>
        </authorList>
    </citation>
    <scope>NUCLEOTIDE SEQUENCE [LARGE SCALE GENOMIC DNA]</scope>
    <source>
        <strain evidence="2 3">CBS 101986</strain>
    </source>
</reference>
<comment type="caution">
    <text evidence="2">The sequence shown here is derived from an EMBL/GenBank/DDBJ whole genome shotgun (WGS) entry which is preliminary data.</text>
</comment>
<dbReference type="OrthoDB" id="550558at2759"/>
<dbReference type="PANTHER" id="PTHR37844:SF2">
    <property type="entry name" value="SER_THR PROTEIN PHOSPHATASE SUPERFAMILY (AFU_ORTHOLOGUE AFUA_1G14840)"/>
    <property type="match status" value="1"/>
</dbReference>
<dbReference type="Gene3D" id="3.60.21.10">
    <property type="match status" value="1"/>
</dbReference>
<dbReference type="Pfam" id="PF00149">
    <property type="entry name" value="Metallophos"/>
    <property type="match status" value="1"/>
</dbReference>
<dbReference type="EMBL" id="JAACJJ010000043">
    <property type="protein sequence ID" value="KAF5314826.1"/>
    <property type="molecule type" value="Genomic_DNA"/>
</dbReference>